<dbReference type="Gene3D" id="3.30.1330.40">
    <property type="entry name" value="RutC-like"/>
    <property type="match status" value="1"/>
</dbReference>
<dbReference type="RefSeq" id="WP_169248046.1">
    <property type="nucleotide sequence ID" value="NZ_SPMZ01000016.1"/>
</dbReference>
<evidence type="ECO:0000259" key="1">
    <source>
        <dbReference type="Pfam" id="PF21168"/>
    </source>
</evidence>
<protein>
    <recommendedName>
        <fullName evidence="1">Chorismatase FkbO/Hyg5-like N-terminal domain-containing protein</fullName>
    </recommendedName>
</protein>
<evidence type="ECO:0000313" key="3">
    <source>
        <dbReference type="Proteomes" id="UP000760480"/>
    </source>
</evidence>
<sequence>MFPFQVVYRDETQAARALDDERLLALIRFRKPAAPLIDPRSGVIPLPELGGSSTVEVWLSAQPVRVGVTHGVSHAGNDTVLFLQCRLDEYAPDALQPLTAMAYRRLFAAARELGYPHLLRVWNYFPAINRECGGLERYRAFCAGRHQALVAELTEFETHLPAACAIGTDEPGLRLYALAGRTAGIQIENPRQTSAFHYPRQYGPRSPSFSRAVLKAWGERHHHLYISGTASIVGHASQHVDLMAQLDETLFNLRALLAQANRLMPEPLRPALLKVYCRSDLDLAALRQRIAQALDADPPTLFLQADICRRELLIEIEGLAVGSAS</sequence>
<keyword evidence="3" id="KW-1185">Reference proteome</keyword>
<accession>A0ABX1TJE7</accession>
<organism evidence="2 3">
    <name type="scientific">Candidatus Competibacter phosphatis</name>
    <dbReference type="NCBI Taxonomy" id="221280"/>
    <lineage>
        <taxon>Bacteria</taxon>
        <taxon>Pseudomonadati</taxon>
        <taxon>Pseudomonadota</taxon>
        <taxon>Gammaproteobacteria</taxon>
        <taxon>Candidatus Competibacteraceae</taxon>
        <taxon>Candidatus Competibacter</taxon>
    </lineage>
</organism>
<comment type="caution">
    <text evidence="2">The sequence shown here is derived from an EMBL/GenBank/DDBJ whole genome shotgun (WGS) entry which is preliminary data.</text>
</comment>
<dbReference type="InterPro" id="IPR049368">
    <property type="entry name" value="FkbO_Hyg5-like_N"/>
</dbReference>
<dbReference type="InterPro" id="IPR035959">
    <property type="entry name" value="RutC-like_sf"/>
</dbReference>
<gene>
    <name evidence="2" type="ORF">E4P82_05960</name>
</gene>
<proteinExistence type="predicted"/>
<dbReference type="EMBL" id="SPMZ01000016">
    <property type="protein sequence ID" value="NMQ18789.1"/>
    <property type="molecule type" value="Genomic_DNA"/>
</dbReference>
<dbReference type="Proteomes" id="UP000760480">
    <property type="component" value="Unassembled WGS sequence"/>
</dbReference>
<evidence type="ECO:0000313" key="2">
    <source>
        <dbReference type="EMBL" id="NMQ18789.1"/>
    </source>
</evidence>
<dbReference type="Pfam" id="PF21168">
    <property type="entry name" value="FkbO_Hyg5-like_N"/>
    <property type="match status" value="1"/>
</dbReference>
<reference evidence="2 3" key="1">
    <citation type="submission" date="2019-03" db="EMBL/GenBank/DDBJ databases">
        <title>Metabolic reconstructions from genomes of highly enriched 'Candidatus Accumulibacter' and 'Candidatus Competibacter' bioreactor populations.</title>
        <authorList>
            <person name="Annavajhala M.K."/>
            <person name="Welles L."/>
            <person name="Abbas B."/>
            <person name="Sorokin D."/>
            <person name="Park H."/>
            <person name="Van Loosdrecht M."/>
            <person name="Chandran K."/>
        </authorList>
    </citation>
    <scope>NUCLEOTIDE SEQUENCE [LARGE SCALE GENOMIC DNA]</scope>
    <source>
        <strain evidence="2 3">SBR_G</strain>
    </source>
</reference>
<dbReference type="SUPFAM" id="SSF55298">
    <property type="entry name" value="YjgF-like"/>
    <property type="match status" value="1"/>
</dbReference>
<feature type="domain" description="Chorismatase FkbO/Hyg5-like N-terminal" evidence="1">
    <location>
        <begin position="56"/>
        <end position="179"/>
    </location>
</feature>
<name>A0ABX1TJE7_9GAMM</name>